<dbReference type="GO" id="GO:0005886">
    <property type="term" value="C:plasma membrane"/>
    <property type="evidence" value="ECO:0007669"/>
    <property type="project" value="TreeGrafter"/>
</dbReference>
<reference evidence="2 3" key="3">
    <citation type="submission" date="2019-07" db="EMBL/GenBank/DDBJ databases">
        <authorList>
            <person name="Papic B."/>
        </authorList>
    </citation>
    <scope>NUCLEOTIDE SEQUENCE [LARGE SCALE GENOMIC DNA]</scope>
    <source>
        <strain evidence="2 3">L8b</strain>
    </source>
</reference>
<keyword evidence="3" id="KW-1185">Reference proteome</keyword>
<dbReference type="Pfam" id="PF04224">
    <property type="entry name" value="DUF417"/>
    <property type="match status" value="1"/>
</dbReference>
<feature type="transmembrane region" description="Helical" evidence="1">
    <location>
        <begin position="118"/>
        <end position="138"/>
    </location>
</feature>
<dbReference type="PANTHER" id="PTHR40106:SF1">
    <property type="entry name" value="INNER MEMBRANE PROTEIN RCLC"/>
    <property type="match status" value="1"/>
</dbReference>
<protein>
    <submittedName>
        <fullName evidence="2">DUF417 domain-containing protein</fullName>
    </submittedName>
</protein>
<keyword evidence="1" id="KW-1133">Transmembrane helix</keyword>
<gene>
    <name evidence="2" type="ORF">FNE76_07370</name>
</gene>
<dbReference type="AlphaFoldDB" id="A0A553UJM2"/>
<accession>A0A553UJM2</accession>
<keyword evidence="1" id="KW-0472">Membrane</keyword>
<reference evidence="3" key="2">
    <citation type="submission" date="2019-07" db="EMBL/GenBank/DDBJ databases">
        <title>Helicobacter labacensis sp. nov., Helicobacter mehlei sp. nov. and Helicobacter vulpis sp. nov., isolated from gastric mucosa of red fox (Vulpis vulpis).</title>
        <authorList>
            <person name="Papic B."/>
        </authorList>
    </citation>
    <scope>NUCLEOTIDE SEQUENCE [LARGE SCALE GENOMIC DNA]</scope>
    <source>
        <strain evidence="3">L8b</strain>
    </source>
</reference>
<comment type="caution">
    <text evidence="2">The sequence shown here is derived from an EMBL/GenBank/DDBJ whole genome shotgun (WGS) entry which is preliminary data.</text>
</comment>
<dbReference type="InterPro" id="IPR007339">
    <property type="entry name" value="RclC-like"/>
</dbReference>
<dbReference type="Proteomes" id="UP000319322">
    <property type="component" value="Unassembled WGS sequence"/>
</dbReference>
<feature type="transmembrane region" description="Helical" evidence="1">
    <location>
        <begin position="88"/>
        <end position="111"/>
    </location>
</feature>
<evidence type="ECO:0000313" key="2">
    <source>
        <dbReference type="EMBL" id="TSA80385.1"/>
    </source>
</evidence>
<organism evidence="2 3">
    <name type="scientific">Helicobacter mehlei</name>
    <dbReference type="NCBI Taxonomy" id="2316080"/>
    <lineage>
        <taxon>Bacteria</taxon>
        <taxon>Pseudomonadati</taxon>
        <taxon>Campylobacterota</taxon>
        <taxon>Epsilonproteobacteria</taxon>
        <taxon>Campylobacterales</taxon>
        <taxon>Helicobacteraceae</taxon>
        <taxon>Helicobacter</taxon>
    </lineage>
</organism>
<dbReference type="RefSeq" id="WP_120948713.1">
    <property type="nucleotide sequence ID" value="NZ_QXQS01000022.1"/>
</dbReference>
<keyword evidence="1" id="KW-0812">Transmembrane</keyword>
<feature type="transmembrane region" description="Helical" evidence="1">
    <location>
        <begin position="20"/>
        <end position="39"/>
    </location>
</feature>
<reference evidence="2 3" key="1">
    <citation type="submission" date="2019-07" db="EMBL/GenBank/DDBJ databases">
        <title>Helicobacter labacensis sp. nov., Helicobacter mehlei sp. nov. and Helicobacter vulpis sp. nov., isolated from gastric mucosa of red fox (Vulpis vulpis).</title>
        <authorList>
            <person name="Kusar D."/>
            <person name="Gruntar I."/>
            <person name="Pate M."/>
            <person name="Zajc U."/>
            <person name="Ocepek M."/>
        </authorList>
    </citation>
    <scope>NUCLEOTIDE SEQUENCE [LARGE SCALE GENOMIC DNA]</scope>
    <source>
        <strain evidence="2 3">L8b</strain>
    </source>
</reference>
<proteinExistence type="predicted"/>
<evidence type="ECO:0000256" key="1">
    <source>
        <dbReference type="SAM" id="Phobius"/>
    </source>
</evidence>
<dbReference type="PANTHER" id="PTHR40106">
    <property type="entry name" value="INNER MEMBRANE PROTEIN RCLC"/>
    <property type="match status" value="1"/>
</dbReference>
<sequence>MRLNQQIAQKISQFKDRAFWCVRLSLFVILAWMGSLKFVDYEARGIVPLLAHSPLGKWLYHHAQSYQEHTKDTPENRAWHQQNKTYQVSYAIGALELFLAFLLLLGLWFPLSGMVGGVLVAGMGLVTLSFIITTPGIWMPHLGFPYLSGGGQSLLKDLLLFSGGFLVAGLDAQRWLERNGFLSAPTQNTCGKKGCCG</sequence>
<dbReference type="GO" id="GO:1901530">
    <property type="term" value="P:response to hypochlorite"/>
    <property type="evidence" value="ECO:0007669"/>
    <property type="project" value="TreeGrafter"/>
</dbReference>
<evidence type="ECO:0000313" key="3">
    <source>
        <dbReference type="Proteomes" id="UP000319322"/>
    </source>
</evidence>
<dbReference type="EMBL" id="VKGC01000027">
    <property type="protein sequence ID" value="TSA80385.1"/>
    <property type="molecule type" value="Genomic_DNA"/>
</dbReference>
<name>A0A553UJM2_9HELI</name>